<protein>
    <submittedName>
        <fullName evidence="7">Leucine/isoleucine/valine transporter permease subunit</fullName>
    </submittedName>
</protein>
<evidence type="ECO:0000256" key="6">
    <source>
        <dbReference type="SAM" id="Phobius"/>
    </source>
</evidence>
<keyword evidence="5 6" id="KW-0472">Membrane</keyword>
<dbReference type="AlphaFoldDB" id="A0A4Y7RHD1"/>
<dbReference type="Pfam" id="PF02653">
    <property type="entry name" value="BPD_transp_2"/>
    <property type="match status" value="1"/>
</dbReference>
<gene>
    <name evidence="7" type="ORF">Psch_01978</name>
</gene>
<feature type="transmembrane region" description="Helical" evidence="6">
    <location>
        <begin position="172"/>
        <end position="190"/>
    </location>
</feature>
<dbReference type="GO" id="GO:0005886">
    <property type="term" value="C:plasma membrane"/>
    <property type="evidence" value="ECO:0007669"/>
    <property type="project" value="UniProtKB-SubCell"/>
</dbReference>
<evidence type="ECO:0000313" key="7">
    <source>
        <dbReference type="EMBL" id="TEB08415.1"/>
    </source>
</evidence>
<dbReference type="CDD" id="cd06581">
    <property type="entry name" value="TM_PBP1_LivM_like"/>
    <property type="match status" value="1"/>
</dbReference>
<feature type="transmembrane region" description="Helical" evidence="6">
    <location>
        <begin position="117"/>
        <end position="136"/>
    </location>
</feature>
<feature type="transmembrane region" description="Helical" evidence="6">
    <location>
        <begin position="15"/>
        <end position="32"/>
    </location>
</feature>
<dbReference type="Proteomes" id="UP000298324">
    <property type="component" value="Unassembled WGS sequence"/>
</dbReference>
<keyword evidence="3 6" id="KW-0812">Transmembrane</keyword>
<feature type="transmembrane region" description="Helical" evidence="6">
    <location>
        <begin position="259"/>
        <end position="284"/>
    </location>
</feature>
<dbReference type="EMBL" id="QFGA01000001">
    <property type="protein sequence ID" value="TEB08415.1"/>
    <property type="molecule type" value="Genomic_DNA"/>
</dbReference>
<feature type="transmembrane region" description="Helical" evidence="6">
    <location>
        <begin position="221"/>
        <end position="239"/>
    </location>
</feature>
<feature type="transmembrane region" description="Helical" evidence="6">
    <location>
        <begin position="90"/>
        <end position="110"/>
    </location>
</feature>
<keyword evidence="4 6" id="KW-1133">Transmembrane helix</keyword>
<dbReference type="GO" id="GO:0015658">
    <property type="term" value="F:branched-chain amino acid transmembrane transporter activity"/>
    <property type="evidence" value="ECO:0007669"/>
    <property type="project" value="InterPro"/>
</dbReference>
<keyword evidence="8" id="KW-1185">Reference proteome</keyword>
<dbReference type="PANTHER" id="PTHR30482:SF10">
    <property type="entry name" value="HIGH-AFFINITY BRANCHED-CHAIN AMINO ACID TRANSPORT PROTEIN BRAE"/>
    <property type="match status" value="1"/>
</dbReference>
<feature type="transmembrane region" description="Helical" evidence="6">
    <location>
        <begin position="38"/>
        <end position="57"/>
    </location>
</feature>
<dbReference type="InterPro" id="IPR037294">
    <property type="entry name" value="ABC_BtuC-like"/>
</dbReference>
<evidence type="ECO:0000256" key="3">
    <source>
        <dbReference type="ARBA" id="ARBA00022692"/>
    </source>
</evidence>
<feature type="transmembrane region" description="Helical" evidence="6">
    <location>
        <begin position="291"/>
        <end position="313"/>
    </location>
</feature>
<dbReference type="InterPro" id="IPR001851">
    <property type="entry name" value="ABC_transp_permease"/>
</dbReference>
<proteinExistence type="predicted"/>
<evidence type="ECO:0000256" key="2">
    <source>
        <dbReference type="ARBA" id="ARBA00022475"/>
    </source>
</evidence>
<dbReference type="PANTHER" id="PTHR30482">
    <property type="entry name" value="HIGH-AFFINITY BRANCHED-CHAIN AMINO ACID TRANSPORT SYSTEM PERMEASE"/>
    <property type="match status" value="1"/>
</dbReference>
<sequence>MVGDEKLRNFASPRVYLPALALLVLALLPLFIKNPYNLHILAIILFWAYLASAWNIVGGFAGQLSLGHGVYVATGAYVSSMLFANTGLSPWIGMFIGGAAAALLGFIVGYPTLRLKGAYYALATVGFAEGFRVILISTEKIGSWDTGGAQGFLVPLMGNAPQYMQFMSKVPYYYIALALVLMIIGFCVWIDRSKLGYYLTALREDEDAALALGINTARTKLIAATLSAFFTGVGGVYYAQLIRYLEPSAISGPMMSNQIVFLAIVGGKGSVLGPAIGGVLLTVVGEITRIFFGQVMGLHLFLYGLIVVLFVIFKPRGVIEFCENAYGRLLRLLGEGGEKRGREDAGVKESDH</sequence>
<comment type="caution">
    <text evidence="7">The sequence shown here is derived from an EMBL/GenBank/DDBJ whole genome shotgun (WGS) entry which is preliminary data.</text>
</comment>
<reference evidence="7 8" key="1">
    <citation type="journal article" date="2018" name="Environ. Microbiol.">
        <title>Novel energy conservation strategies and behaviour of Pelotomaculum schinkii driving syntrophic propionate catabolism.</title>
        <authorList>
            <person name="Hidalgo-Ahumada C.A.P."/>
            <person name="Nobu M.K."/>
            <person name="Narihiro T."/>
            <person name="Tamaki H."/>
            <person name="Liu W.T."/>
            <person name="Kamagata Y."/>
            <person name="Stams A.J.M."/>
            <person name="Imachi H."/>
            <person name="Sousa D.Z."/>
        </authorList>
    </citation>
    <scope>NUCLEOTIDE SEQUENCE [LARGE SCALE GENOMIC DNA]</scope>
    <source>
        <strain evidence="7 8">HH</strain>
    </source>
</reference>
<accession>A0A4Y7RHD1</accession>
<evidence type="ECO:0000256" key="4">
    <source>
        <dbReference type="ARBA" id="ARBA00022989"/>
    </source>
</evidence>
<comment type="subcellular location">
    <subcellularLocation>
        <location evidence="1">Cell membrane</location>
        <topology evidence="1">Multi-pass membrane protein</topology>
    </subcellularLocation>
</comment>
<organism evidence="7 8">
    <name type="scientific">Pelotomaculum schinkii</name>
    <dbReference type="NCBI Taxonomy" id="78350"/>
    <lineage>
        <taxon>Bacteria</taxon>
        <taxon>Bacillati</taxon>
        <taxon>Bacillota</taxon>
        <taxon>Clostridia</taxon>
        <taxon>Eubacteriales</taxon>
        <taxon>Desulfotomaculaceae</taxon>
        <taxon>Pelotomaculum</taxon>
    </lineage>
</organism>
<name>A0A4Y7RHD1_9FIRM</name>
<evidence type="ECO:0000256" key="5">
    <source>
        <dbReference type="ARBA" id="ARBA00023136"/>
    </source>
</evidence>
<evidence type="ECO:0000313" key="8">
    <source>
        <dbReference type="Proteomes" id="UP000298324"/>
    </source>
</evidence>
<dbReference type="Gene3D" id="1.10.3470.10">
    <property type="entry name" value="ABC transporter involved in vitamin B12 uptake, BtuC"/>
    <property type="match status" value="1"/>
</dbReference>
<keyword evidence="2" id="KW-1003">Cell membrane</keyword>
<evidence type="ECO:0000256" key="1">
    <source>
        <dbReference type="ARBA" id="ARBA00004651"/>
    </source>
</evidence>
<dbReference type="InterPro" id="IPR043428">
    <property type="entry name" value="LivM-like"/>
</dbReference>